<dbReference type="Pfam" id="PF02767">
    <property type="entry name" value="DNA_pol3_beta_2"/>
    <property type="match status" value="1"/>
</dbReference>
<evidence type="ECO:0000256" key="10">
    <source>
        <dbReference type="PIRNR" id="PIRNR000804"/>
    </source>
</evidence>
<dbReference type="KEGG" id="clf:GJQ69_00015"/>
<feature type="domain" description="DNA polymerase III beta sliding clamp central" evidence="12">
    <location>
        <begin position="130"/>
        <end position="241"/>
    </location>
</feature>
<dbReference type="GO" id="GO:0008408">
    <property type="term" value="F:3'-5' exonuclease activity"/>
    <property type="evidence" value="ECO:0007669"/>
    <property type="project" value="InterPro"/>
</dbReference>
<evidence type="ECO:0000259" key="13">
    <source>
        <dbReference type="Pfam" id="PF02768"/>
    </source>
</evidence>
<dbReference type="GO" id="GO:0003887">
    <property type="term" value="F:DNA-directed DNA polymerase activity"/>
    <property type="evidence" value="ECO:0007669"/>
    <property type="project" value="UniProtKB-UniRule"/>
</dbReference>
<dbReference type="SUPFAM" id="SSF55979">
    <property type="entry name" value="DNA clamp"/>
    <property type="match status" value="3"/>
</dbReference>
<dbReference type="InterPro" id="IPR022634">
    <property type="entry name" value="DNA_polIII_beta_N"/>
</dbReference>
<proteinExistence type="inferred from homology"/>
<dbReference type="RefSeq" id="WP_086034817.1">
    <property type="nucleotide sequence ID" value="NZ_CP046051.1"/>
</dbReference>
<dbReference type="InterPro" id="IPR022635">
    <property type="entry name" value="DNA_polIII_beta_C"/>
</dbReference>
<dbReference type="Pfam" id="PF00712">
    <property type="entry name" value="DNA_pol3_beta"/>
    <property type="match status" value="1"/>
</dbReference>
<evidence type="ECO:0000256" key="1">
    <source>
        <dbReference type="ARBA" id="ARBA00004496"/>
    </source>
</evidence>
<evidence type="ECO:0000256" key="4">
    <source>
        <dbReference type="ARBA" id="ARBA00022490"/>
    </source>
</evidence>
<evidence type="ECO:0000313" key="17">
    <source>
        <dbReference type="Proteomes" id="UP000509623"/>
    </source>
</evidence>
<dbReference type="AlphaFoldDB" id="A0A859DNC3"/>
<dbReference type="EMBL" id="CP046051">
    <property type="protein sequence ID" value="QKN23004.1"/>
    <property type="molecule type" value="Genomic_DNA"/>
</dbReference>
<name>A0A859DNC3_9FIRM</name>
<dbReference type="PANTHER" id="PTHR30478:SF0">
    <property type="entry name" value="BETA SLIDING CLAMP"/>
    <property type="match status" value="1"/>
</dbReference>
<keyword evidence="5 10" id="KW-0808">Transferase</keyword>
<dbReference type="InterPro" id="IPR046938">
    <property type="entry name" value="DNA_clamp_sf"/>
</dbReference>
<dbReference type="PIRSF" id="PIRSF000804">
    <property type="entry name" value="DNA_pol_III_b"/>
    <property type="match status" value="1"/>
</dbReference>
<accession>A0A859DNC3</accession>
<dbReference type="InterPro" id="IPR001001">
    <property type="entry name" value="DNA_polIII_beta"/>
</dbReference>
<keyword evidence="17" id="KW-1185">Reference proteome</keyword>
<keyword evidence="8 10" id="KW-0239">DNA-directed DNA polymerase</keyword>
<keyword evidence="9" id="KW-0238">DNA-binding</keyword>
<dbReference type="GO" id="GO:0009360">
    <property type="term" value="C:DNA polymerase III complex"/>
    <property type="evidence" value="ECO:0007669"/>
    <property type="project" value="InterPro"/>
</dbReference>
<comment type="subunit">
    <text evidence="10">Forms a ring-shaped head-to-tail homodimer around DNA.</text>
</comment>
<dbReference type="CDD" id="cd00140">
    <property type="entry name" value="beta_clamp"/>
    <property type="match status" value="1"/>
</dbReference>
<protein>
    <recommendedName>
        <fullName evidence="3 10">Beta sliding clamp</fullName>
    </recommendedName>
</protein>
<evidence type="ECO:0000313" key="14">
    <source>
        <dbReference type="EMBL" id="QKN23004.1"/>
    </source>
</evidence>
<comment type="similarity">
    <text evidence="2 10">Belongs to the beta sliding clamp family.</text>
</comment>
<evidence type="ECO:0000259" key="12">
    <source>
        <dbReference type="Pfam" id="PF02767"/>
    </source>
</evidence>
<dbReference type="Gene3D" id="3.10.150.10">
    <property type="entry name" value="DNA Polymerase III, subunit A, domain 2"/>
    <property type="match status" value="1"/>
</dbReference>
<evidence type="ECO:0000256" key="3">
    <source>
        <dbReference type="ARBA" id="ARBA00021035"/>
    </source>
</evidence>
<gene>
    <name evidence="14" type="primary">dnaN</name>
    <name evidence="14" type="ORF">GJQ69_00015</name>
    <name evidence="15" type="ORF">GKP14_04765</name>
</gene>
<keyword evidence="7 10" id="KW-0235">DNA replication</keyword>
<dbReference type="InterPro" id="IPR022637">
    <property type="entry name" value="DNA_polIII_beta_cen"/>
</dbReference>
<evidence type="ECO:0000313" key="16">
    <source>
        <dbReference type="Proteomes" id="UP000501316"/>
    </source>
</evidence>
<evidence type="ECO:0000256" key="9">
    <source>
        <dbReference type="ARBA" id="ARBA00023125"/>
    </source>
</evidence>
<reference evidence="16 17" key="1">
    <citation type="submission" date="2019-11" db="EMBL/GenBank/DDBJ databases">
        <authorList>
            <person name="Ren C."/>
            <person name="Wang H."/>
            <person name="Xu Y."/>
        </authorList>
    </citation>
    <scope>NUCLEOTIDE SEQUENCE [LARGE SCALE GENOMIC DNA]</scope>
    <source>
        <strain evidence="17">JNU-WLY1368</strain>
        <strain evidence="14 16">LBM 19010</strain>
    </source>
</reference>
<dbReference type="SMART" id="SM00480">
    <property type="entry name" value="POL3Bc"/>
    <property type="match status" value="1"/>
</dbReference>
<dbReference type="GO" id="GO:0003677">
    <property type="term" value="F:DNA binding"/>
    <property type="evidence" value="ECO:0007669"/>
    <property type="project" value="UniProtKB-UniRule"/>
</dbReference>
<feature type="domain" description="DNA polymerase III beta sliding clamp N-terminal" evidence="11">
    <location>
        <begin position="1"/>
        <end position="120"/>
    </location>
</feature>
<keyword evidence="6 10" id="KW-0548">Nucleotidyltransferase</keyword>
<dbReference type="Gene3D" id="3.70.10.10">
    <property type="match status" value="1"/>
</dbReference>
<dbReference type="Pfam" id="PF02768">
    <property type="entry name" value="DNA_pol3_beta_3"/>
    <property type="match status" value="1"/>
</dbReference>
<sequence>MKFTCDRQLLTEAVLNVQRAVSSKSSIPALQGILLKAKQNSIFLYGYDAEMLGMTTEIPADISEIGTVVLSARLFGDIVRRLPDASVHIAADDHNVTTIQSGQSHFSIVGIPAEEYPELPHVSSERSIRISSQVLKNMIRQTIFAVAESDAKPIHTGTLFEIGNGKIRLVSVDGYRLAIREEMVSSEEQDLSFVVPGKALQEVSKLLLETDEPCTIQVGSRHILFIIGSYTVIARLLEGEFLDYRAAIPQTSSTTITVKTSDFIDSVERVSLLITDRLKSPIRCLFDEDTVRLSSYTPIGRASDQFPAQLTGNSVEMGFNNHYLLDALRNAEGDQVKIELNGPLSPMKVLPMEGNSFLFLVLPVRLKASED</sequence>
<organism evidence="14 16">
    <name type="scientific">Caproicibacterium lactatifermentans</name>
    <dbReference type="NCBI Taxonomy" id="2666138"/>
    <lineage>
        <taxon>Bacteria</taxon>
        <taxon>Bacillati</taxon>
        <taxon>Bacillota</taxon>
        <taxon>Clostridia</taxon>
        <taxon>Eubacteriales</taxon>
        <taxon>Oscillospiraceae</taxon>
        <taxon>Caproicibacterium</taxon>
    </lineage>
</organism>
<reference evidence="15" key="2">
    <citation type="journal article" date="2021" name="Appl. Environ. Microbiol.">
        <title>Adaptability of a Caproate-Producing Bacterium Contributes to Its Dominance in an Anaerobic Fermentation System.</title>
        <authorList>
            <person name="Wang H."/>
            <person name="Gu Y."/>
            <person name="Zhou W."/>
            <person name="Zhao D."/>
            <person name="Qiao Z."/>
            <person name="Zheng J."/>
            <person name="Gao J."/>
            <person name="Chen X."/>
            <person name="Ren C."/>
            <person name="Xu Y."/>
        </authorList>
    </citation>
    <scope>NUCLEOTIDE SEQUENCE</scope>
    <source>
        <strain evidence="15">JNU-WLY1368</strain>
    </source>
</reference>
<evidence type="ECO:0000313" key="15">
    <source>
        <dbReference type="EMBL" id="QKO30390.1"/>
    </source>
</evidence>
<dbReference type="Proteomes" id="UP000501316">
    <property type="component" value="Chromosome"/>
</dbReference>
<evidence type="ECO:0000256" key="6">
    <source>
        <dbReference type="ARBA" id="ARBA00022695"/>
    </source>
</evidence>
<comment type="function">
    <text evidence="10">Confers DNA tethering and processivity to DNA polymerases and other proteins. Acts as a clamp, forming a ring around DNA (a reaction catalyzed by the clamp-loading complex) which diffuses in an ATP-independent manner freely and bidirectionally along dsDNA. Initially characterized for its ability to contact the catalytic subunit of DNA polymerase III (Pol III), a complex, multichain enzyme responsible for most of the replicative synthesis in bacteria; Pol III exhibits 3'-5' exonuclease proofreading activity. The beta chain is required for initiation of replication as well as for processivity of DNA replication.</text>
</comment>
<evidence type="ECO:0000256" key="5">
    <source>
        <dbReference type="ARBA" id="ARBA00022679"/>
    </source>
</evidence>
<evidence type="ECO:0000259" key="11">
    <source>
        <dbReference type="Pfam" id="PF00712"/>
    </source>
</evidence>
<reference evidence="15" key="3">
    <citation type="journal article" date="2022" name="Int. J. Syst. Evol. Microbiol.">
        <title>Caproicibacterium lactatifermentans sp. nov., isolated from pit clay used for the production of Chinese strong aroma-type liquor.</title>
        <authorList>
            <person name="Wang H."/>
            <person name="Gu Y."/>
            <person name="Zhao D."/>
            <person name="Qiao Z."/>
            <person name="Zheng J."/>
            <person name="Gao J."/>
            <person name="Ren C."/>
            <person name="Xu Y."/>
        </authorList>
    </citation>
    <scope>NUCLEOTIDE SEQUENCE</scope>
    <source>
        <strain evidence="15">JNU-WLY1368</strain>
    </source>
</reference>
<evidence type="ECO:0000256" key="7">
    <source>
        <dbReference type="ARBA" id="ARBA00022705"/>
    </source>
</evidence>
<keyword evidence="4 10" id="KW-0963">Cytoplasm</keyword>
<evidence type="ECO:0000256" key="2">
    <source>
        <dbReference type="ARBA" id="ARBA00010752"/>
    </source>
</evidence>
<comment type="subcellular location">
    <subcellularLocation>
        <location evidence="1 10">Cytoplasm</location>
    </subcellularLocation>
</comment>
<dbReference type="PANTHER" id="PTHR30478">
    <property type="entry name" value="DNA POLYMERASE III SUBUNIT BETA"/>
    <property type="match status" value="1"/>
</dbReference>
<feature type="domain" description="DNA polymerase III beta sliding clamp C-terminal" evidence="13">
    <location>
        <begin position="246"/>
        <end position="365"/>
    </location>
</feature>
<dbReference type="EMBL" id="CP046161">
    <property type="protein sequence ID" value="QKO30390.1"/>
    <property type="molecule type" value="Genomic_DNA"/>
</dbReference>
<dbReference type="GO" id="GO:0006271">
    <property type="term" value="P:DNA strand elongation involved in DNA replication"/>
    <property type="evidence" value="ECO:0007669"/>
    <property type="project" value="TreeGrafter"/>
</dbReference>
<dbReference type="GO" id="GO:0005737">
    <property type="term" value="C:cytoplasm"/>
    <property type="evidence" value="ECO:0007669"/>
    <property type="project" value="UniProtKB-SubCell"/>
</dbReference>
<evidence type="ECO:0000256" key="8">
    <source>
        <dbReference type="ARBA" id="ARBA00022932"/>
    </source>
</evidence>
<dbReference type="Proteomes" id="UP000509623">
    <property type="component" value="Chromosome"/>
</dbReference>
<dbReference type="NCBIfam" id="TIGR00663">
    <property type="entry name" value="dnan"/>
    <property type="match status" value="1"/>
</dbReference>